<dbReference type="CDD" id="cd06579">
    <property type="entry name" value="TM_PBP1_transp_AraH_like"/>
    <property type="match status" value="1"/>
</dbReference>
<evidence type="ECO:0000256" key="3">
    <source>
        <dbReference type="ARBA" id="ARBA00022692"/>
    </source>
</evidence>
<feature type="transmembrane region" description="Helical" evidence="6">
    <location>
        <begin position="316"/>
        <end position="339"/>
    </location>
</feature>
<keyword evidence="5 6" id="KW-0472">Membrane</keyword>
<evidence type="ECO:0000313" key="7">
    <source>
        <dbReference type="EMBL" id="MDQ0475315.1"/>
    </source>
</evidence>
<sequence>MNQPLKSTAAVAAPAAEASGRTLGLSSLRELVLLPVILLMLAAGSQLNPAFLTWDNILINVLAASAVLAILVVAESLLIIAGKFDLSLQSIVSLAPMVSAYLVVPADAGGSGLELNAFCGLLVLFAVGGGVGLFNGFLVARLKLNAFIVTLAMLILLQGLTLGISSGRTITSLPDSYNFIGNTALAGVPLEVWIAAAVVVGAALFMRFHVVGREIYAIGGNVEAARAAGVKVDRVIFGLFVVAGLLAALAGLMLTSRIASVTASQGSNIIFTVFAASVIGGIDLNGGRGRIVGAATGVLLLGVIQNILLLAEVPSFWVTAIYGAVILMSMMLGTLAGSLQKGFGLVRGLRTAGRSREGRSQ</sequence>
<evidence type="ECO:0000313" key="8">
    <source>
        <dbReference type="Proteomes" id="UP001242480"/>
    </source>
</evidence>
<keyword evidence="7" id="KW-0762">Sugar transport</keyword>
<keyword evidence="8" id="KW-1185">Reference proteome</keyword>
<evidence type="ECO:0000256" key="2">
    <source>
        <dbReference type="ARBA" id="ARBA00022475"/>
    </source>
</evidence>
<feature type="transmembrane region" description="Helical" evidence="6">
    <location>
        <begin position="144"/>
        <end position="164"/>
    </location>
</feature>
<feature type="transmembrane region" description="Helical" evidence="6">
    <location>
        <begin position="31"/>
        <end position="51"/>
    </location>
</feature>
<name>A0ABU0JLZ1_9HYPH</name>
<reference evidence="7 8" key="1">
    <citation type="submission" date="2023-07" db="EMBL/GenBank/DDBJ databases">
        <title>Genomic Encyclopedia of Type Strains, Phase IV (KMG-IV): sequencing the most valuable type-strain genomes for metagenomic binning, comparative biology and taxonomic classification.</title>
        <authorList>
            <person name="Goeker M."/>
        </authorList>
    </citation>
    <scope>NUCLEOTIDE SEQUENCE [LARGE SCALE GENOMIC DNA]</scope>
    <source>
        <strain evidence="7 8">DSM 19619</strain>
    </source>
</reference>
<dbReference type="InterPro" id="IPR001851">
    <property type="entry name" value="ABC_transp_permease"/>
</dbReference>
<evidence type="ECO:0000256" key="4">
    <source>
        <dbReference type="ARBA" id="ARBA00022989"/>
    </source>
</evidence>
<keyword evidence="2" id="KW-1003">Cell membrane</keyword>
<protein>
    <submittedName>
        <fullName evidence="7">Simple sugar transport system permease protein</fullName>
    </submittedName>
</protein>
<dbReference type="PANTHER" id="PTHR32196">
    <property type="entry name" value="ABC TRANSPORTER PERMEASE PROTEIN YPHD-RELATED-RELATED"/>
    <property type="match status" value="1"/>
</dbReference>
<dbReference type="Pfam" id="PF02653">
    <property type="entry name" value="BPD_transp_2"/>
    <property type="match status" value="1"/>
</dbReference>
<feature type="transmembrane region" description="Helical" evidence="6">
    <location>
        <begin position="86"/>
        <end position="103"/>
    </location>
</feature>
<proteinExistence type="predicted"/>
<evidence type="ECO:0000256" key="1">
    <source>
        <dbReference type="ARBA" id="ARBA00004651"/>
    </source>
</evidence>
<accession>A0ABU0JLZ1</accession>
<dbReference type="PANTHER" id="PTHR32196:SF72">
    <property type="entry name" value="RIBOSE IMPORT PERMEASE PROTEIN RBSC"/>
    <property type="match status" value="1"/>
</dbReference>
<organism evidence="7 8">
    <name type="scientific">Labrys wisconsinensis</name>
    <dbReference type="NCBI Taxonomy" id="425677"/>
    <lineage>
        <taxon>Bacteria</taxon>
        <taxon>Pseudomonadati</taxon>
        <taxon>Pseudomonadota</taxon>
        <taxon>Alphaproteobacteria</taxon>
        <taxon>Hyphomicrobiales</taxon>
        <taxon>Xanthobacteraceae</taxon>
        <taxon>Labrys</taxon>
    </lineage>
</organism>
<keyword evidence="3 6" id="KW-0812">Transmembrane</keyword>
<feature type="transmembrane region" description="Helical" evidence="6">
    <location>
        <begin position="184"/>
        <end position="206"/>
    </location>
</feature>
<feature type="transmembrane region" description="Helical" evidence="6">
    <location>
        <begin position="266"/>
        <end position="284"/>
    </location>
</feature>
<comment type="caution">
    <text evidence="7">The sequence shown here is derived from an EMBL/GenBank/DDBJ whole genome shotgun (WGS) entry which is preliminary data.</text>
</comment>
<keyword evidence="4 6" id="KW-1133">Transmembrane helix</keyword>
<feature type="transmembrane region" description="Helical" evidence="6">
    <location>
        <begin position="291"/>
        <end position="310"/>
    </location>
</feature>
<feature type="transmembrane region" description="Helical" evidence="6">
    <location>
        <begin position="57"/>
        <end position="79"/>
    </location>
</feature>
<dbReference type="EMBL" id="JAUSVX010000033">
    <property type="protein sequence ID" value="MDQ0475315.1"/>
    <property type="molecule type" value="Genomic_DNA"/>
</dbReference>
<keyword evidence="7" id="KW-0813">Transport</keyword>
<feature type="transmembrane region" description="Helical" evidence="6">
    <location>
        <begin position="235"/>
        <end position="254"/>
    </location>
</feature>
<dbReference type="RefSeq" id="WP_307286376.1">
    <property type="nucleotide sequence ID" value="NZ_JAUSVX010000033.1"/>
</dbReference>
<comment type="subcellular location">
    <subcellularLocation>
        <location evidence="1">Cell membrane</location>
        <topology evidence="1">Multi-pass membrane protein</topology>
    </subcellularLocation>
</comment>
<evidence type="ECO:0000256" key="6">
    <source>
        <dbReference type="SAM" id="Phobius"/>
    </source>
</evidence>
<evidence type="ECO:0000256" key="5">
    <source>
        <dbReference type="ARBA" id="ARBA00023136"/>
    </source>
</evidence>
<gene>
    <name evidence="7" type="ORF">QO011_008358</name>
</gene>
<feature type="transmembrane region" description="Helical" evidence="6">
    <location>
        <begin position="115"/>
        <end position="137"/>
    </location>
</feature>
<dbReference type="Proteomes" id="UP001242480">
    <property type="component" value="Unassembled WGS sequence"/>
</dbReference>